<proteinExistence type="predicted"/>
<protein>
    <submittedName>
        <fullName evidence="2">Uncharacterized protein</fullName>
    </submittedName>
</protein>
<organism evidence="2 3">
    <name type="scientific">Tenacibaculum tangerinum</name>
    <dbReference type="NCBI Taxonomy" id="3038772"/>
    <lineage>
        <taxon>Bacteria</taxon>
        <taxon>Pseudomonadati</taxon>
        <taxon>Bacteroidota</taxon>
        <taxon>Flavobacteriia</taxon>
        <taxon>Flavobacteriales</taxon>
        <taxon>Flavobacteriaceae</taxon>
        <taxon>Tenacibaculum</taxon>
    </lineage>
</organism>
<name>A0ABY8L3G8_9FLAO</name>
<evidence type="ECO:0000256" key="1">
    <source>
        <dbReference type="SAM" id="SignalP"/>
    </source>
</evidence>
<evidence type="ECO:0000313" key="3">
    <source>
        <dbReference type="Proteomes" id="UP001232001"/>
    </source>
</evidence>
<reference evidence="2 3" key="1">
    <citation type="submission" date="2023-04" db="EMBL/GenBank/DDBJ databases">
        <title>Tenacibaculum tangerinum sp. nov., isolated from sea tidal flat of South Korea.</title>
        <authorList>
            <person name="Lee S.H."/>
            <person name="Kim J.-J."/>
        </authorList>
    </citation>
    <scope>NUCLEOTIDE SEQUENCE [LARGE SCALE GENOMIC DNA]</scope>
    <source>
        <strain evidence="2 3">GRR-S3-23</strain>
    </source>
</reference>
<dbReference type="Proteomes" id="UP001232001">
    <property type="component" value="Chromosome"/>
</dbReference>
<feature type="chain" id="PRO_5047234687" evidence="1">
    <location>
        <begin position="19"/>
        <end position="49"/>
    </location>
</feature>
<gene>
    <name evidence="2" type="ORF">P8625_09985</name>
</gene>
<dbReference type="EMBL" id="CP122539">
    <property type="protein sequence ID" value="WGH74435.1"/>
    <property type="molecule type" value="Genomic_DNA"/>
</dbReference>
<keyword evidence="3" id="KW-1185">Reference proteome</keyword>
<dbReference type="RefSeq" id="WP_279650315.1">
    <property type="nucleotide sequence ID" value="NZ_CP122539.1"/>
</dbReference>
<sequence>MKKIITLLALLFVGFVFNSCTEEEPCQGEVVTYTLPDGTIREIEQPCFE</sequence>
<accession>A0ABY8L3G8</accession>
<evidence type="ECO:0000313" key="2">
    <source>
        <dbReference type="EMBL" id="WGH74435.1"/>
    </source>
</evidence>
<feature type="signal peptide" evidence="1">
    <location>
        <begin position="1"/>
        <end position="18"/>
    </location>
</feature>
<keyword evidence="1" id="KW-0732">Signal</keyword>